<reference evidence="1 2" key="1">
    <citation type="submission" date="2016-10" db="EMBL/GenBank/DDBJ databases">
        <authorList>
            <person name="de Groot N.N."/>
        </authorList>
    </citation>
    <scope>NUCLEOTIDE SEQUENCE [LARGE SCALE GENOMIC DNA]</scope>
    <source>
        <strain evidence="2">E92,LMG 26720,CCM 7988</strain>
    </source>
</reference>
<keyword evidence="2" id="KW-1185">Reference proteome</keyword>
<organism evidence="1 2">
    <name type="scientific">Pseudarcicella hirudinis</name>
    <dbReference type="NCBI Taxonomy" id="1079859"/>
    <lineage>
        <taxon>Bacteria</taxon>
        <taxon>Pseudomonadati</taxon>
        <taxon>Bacteroidota</taxon>
        <taxon>Cytophagia</taxon>
        <taxon>Cytophagales</taxon>
        <taxon>Flectobacillaceae</taxon>
        <taxon>Pseudarcicella</taxon>
    </lineage>
</organism>
<evidence type="ECO:0000313" key="1">
    <source>
        <dbReference type="EMBL" id="SFQ39808.1"/>
    </source>
</evidence>
<dbReference type="Gene3D" id="3.90.550.10">
    <property type="entry name" value="Spore Coat Polysaccharide Biosynthesis Protein SpsA, Chain A"/>
    <property type="match status" value="1"/>
</dbReference>
<dbReference type="EMBL" id="FOXH01000017">
    <property type="protein sequence ID" value="SFQ39808.1"/>
    <property type="molecule type" value="Genomic_DNA"/>
</dbReference>
<sequence>MNSSLIYTICSANNLYQAFALGFSLKKTNPDYRFVIGLIDKKPQTDFEYPFSVISIDELHHAPFREMSERYSIIELNCACKPVFAKYFLNYFPNTELIYMDTDIWVMNNIDEIITNLVEKDYDIILTPHITRPIGDQEEWSEKNFLNAGLYNAGFFALKKTENTIKMLDWWENRLFDRGYLDYCKGMGADQLWLNFVPLFFEKVLVEYNPGYNLAYWNLNEREISLNPAGQYMADAGYPVKFFHFSGFSPEMPNLISRHLPKTQIQRYPVLKELFNEYQRVLLENHYYFFKGIVPAYGIYTPPAKPKGLVSKLIDKGSWKVINFIENFEV</sequence>
<dbReference type="SUPFAM" id="SSF53448">
    <property type="entry name" value="Nucleotide-diphospho-sugar transferases"/>
    <property type="match status" value="1"/>
</dbReference>
<dbReference type="RefSeq" id="WP_092019308.1">
    <property type="nucleotide sequence ID" value="NZ_FOXH01000017.1"/>
</dbReference>
<dbReference type="Proteomes" id="UP000199306">
    <property type="component" value="Unassembled WGS sequence"/>
</dbReference>
<dbReference type="STRING" id="1079859.SAMN04515674_11749"/>
<protein>
    <recommendedName>
        <fullName evidence="3">Glycosyl transferase family 8</fullName>
    </recommendedName>
</protein>
<name>A0A1I5Y6I3_9BACT</name>
<evidence type="ECO:0000313" key="2">
    <source>
        <dbReference type="Proteomes" id="UP000199306"/>
    </source>
</evidence>
<dbReference type="AlphaFoldDB" id="A0A1I5Y6I3"/>
<gene>
    <name evidence="1" type="ORF">SAMN04515674_11749</name>
</gene>
<proteinExistence type="predicted"/>
<dbReference type="OrthoDB" id="186344at2"/>
<accession>A0A1I5Y6I3</accession>
<dbReference type="InterPro" id="IPR029044">
    <property type="entry name" value="Nucleotide-diphossugar_trans"/>
</dbReference>
<evidence type="ECO:0008006" key="3">
    <source>
        <dbReference type="Google" id="ProtNLM"/>
    </source>
</evidence>